<evidence type="ECO:0000256" key="1">
    <source>
        <dbReference type="SAM" id="Phobius"/>
    </source>
</evidence>
<reference evidence="3" key="1">
    <citation type="submission" date="2022-11" db="UniProtKB">
        <authorList>
            <consortium name="WormBaseParasite"/>
        </authorList>
    </citation>
    <scope>IDENTIFICATION</scope>
</reference>
<dbReference type="Proteomes" id="UP000887581">
    <property type="component" value="Unplaced"/>
</dbReference>
<accession>A0A915Q714</accession>
<keyword evidence="1" id="KW-1133">Transmembrane helix</keyword>
<keyword evidence="1" id="KW-0472">Membrane</keyword>
<feature type="transmembrane region" description="Helical" evidence="1">
    <location>
        <begin position="34"/>
        <end position="53"/>
    </location>
</feature>
<name>A0A915Q714_9BILA</name>
<keyword evidence="1" id="KW-0812">Transmembrane</keyword>
<dbReference type="WBParaSite" id="sdigi.contig74.g3665.t1">
    <property type="protein sequence ID" value="sdigi.contig74.g3665.t1"/>
    <property type="gene ID" value="sdigi.contig74.g3665"/>
</dbReference>
<dbReference type="PANTHER" id="PTHR31176">
    <property type="entry name" value="MFS DOMAIN-CONTAINING PROTEIN-RELATED"/>
    <property type="match status" value="1"/>
</dbReference>
<protein>
    <submittedName>
        <fullName evidence="3">Solute carrier family 66 member 3</fullName>
    </submittedName>
</protein>
<proteinExistence type="predicted"/>
<dbReference type="InterPro" id="IPR008574">
    <property type="entry name" value="Nematodes_ZYG-11_interact"/>
</dbReference>
<dbReference type="AlphaFoldDB" id="A0A915Q714"/>
<feature type="transmembrane region" description="Helical" evidence="1">
    <location>
        <begin position="65"/>
        <end position="83"/>
    </location>
</feature>
<feature type="transmembrane region" description="Helical" evidence="1">
    <location>
        <begin position="89"/>
        <end position="109"/>
    </location>
</feature>
<sequence>MTFSWGTIVLAGYYFSYFQGSTILPLLLNFFIDTSSAILLAYIIIPAMLYIHLSKYEEYSRKSRFTLLIAALFQGLLVGFLFSNCSTTIILPIEIINMLFVSVISRILGHRLGSDRQAYFGIINGIGFIFLIIVGCITQQLSKAYLFTSASAVLTSHVIIQIYMRRVMQLQKQSMIT</sequence>
<evidence type="ECO:0000313" key="3">
    <source>
        <dbReference type="WBParaSite" id="sdigi.contig74.g3665.t1"/>
    </source>
</evidence>
<dbReference type="PANTHER" id="PTHR31176:SF1">
    <property type="entry name" value="MFS DOMAIN-CONTAINING PROTEIN-RELATED"/>
    <property type="match status" value="1"/>
</dbReference>
<evidence type="ECO:0000313" key="2">
    <source>
        <dbReference type="Proteomes" id="UP000887581"/>
    </source>
</evidence>
<organism evidence="2 3">
    <name type="scientific">Setaria digitata</name>
    <dbReference type="NCBI Taxonomy" id="48799"/>
    <lineage>
        <taxon>Eukaryota</taxon>
        <taxon>Metazoa</taxon>
        <taxon>Ecdysozoa</taxon>
        <taxon>Nematoda</taxon>
        <taxon>Chromadorea</taxon>
        <taxon>Rhabditida</taxon>
        <taxon>Spirurina</taxon>
        <taxon>Spiruromorpha</taxon>
        <taxon>Filarioidea</taxon>
        <taxon>Setariidae</taxon>
        <taxon>Setaria</taxon>
    </lineage>
</organism>
<feature type="transmembrane region" description="Helical" evidence="1">
    <location>
        <begin position="144"/>
        <end position="164"/>
    </location>
</feature>
<keyword evidence="2" id="KW-1185">Reference proteome</keyword>
<feature type="transmembrane region" description="Helical" evidence="1">
    <location>
        <begin position="118"/>
        <end position="138"/>
    </location>
</feature>
<feature type="transmembrane region" description="Helical" evidence="1">
    <location>
        <begin position="7"/>
        <end position="28"/>
    </location>
</feature>
<dbReference type="Pfam" id="PF05884">
    <property type="entry name" value="ZYG-11_interact"/>
    <property type="match status" value="1"/>
</dbReference>